<dbReference type="AlphaFoldDB" id="A0A1I8HUB0"/>
<reference evidence="3 4" key="1">
    <citation type="submission" date="2016-11" db="UniProtKB">
        <authorList>
            <consortium name="WormBaseParasite"/>
        </authorList>
    </citation>
    <scope>IDENTIFICATION</scope>
</reference>
<dbReference type="PANTHER" id="PTHR14534">
    <property type="entry name" value="VACUOLAR IMPORT AND DEGRADATION PROTEIN 24"/>
    <property type="match status" value="1"/>
</dbReference>
<organism evidence="2 4">
    <name type="scientific">Macrostomum lignano</name>
    <dbReference type="NCBI Taxonomy" id="282301"/>
    <lineage>
        <taxon>Eukaryota</taxon>
        <taxon>Metazoa</taxon>
        <taxon>Spiralia</taxon>
        <taxon>Lophotrochozoa</taxon>
        <taxon>Platyhelminthes</taxon>
        <taxon>Rhabditophora</taxon>
        <taxon>Macrostomorpha</taxon>
        <taxon>Macrostomida</taxon>
        <taxon>Macrostomidae</taxon>
        <taxon>Macrostomum</taxon>
    </lineage>
</organism>
<dbReference type="GO" id="GO:0045721">
    <property type="term" value="P:negative regulation of gluconeogenesis"/>
    <property type="evidence" value="ECO:0007669"/>
    <property type="project" value="TreeGrafter"/>
</dbReference>
<dbReference type="GO" id="GO:0007039">
    <property type="term" value="P:protein catabolic process in the vacuole"/>
    <property type="evidence" value="ECO:0007669"/>
    <property type="project" value="TreeGrafter"/>
</dbReference>
<dbReference type="WBParaSite" id="maker-uti_cns_0008127-snap-gene-0.7-mRNA-1">
    <property type="protein sequence ID" value="maker-uti_cns_0008127-snap-gene-0.7-mRNA-1"/>
    <property type="gene ID" value="maker-uti_cns_0008127-snap-gene-0.7"/>
</dbReference>
<proteinExistence type="inferred from homology"/>
<dbReference type="WBParaSite" id="maker-uti_cns_0002758-snap-gene-0.10-mRNA-1">
    <property type="protein sequence ID" value="maker-uti_cns_0002758-snap-gene-0.10-mRNA-1"/>
    <property type="gene ID" value="maker-uti_cns_0002758-snap-gene-0.10"/>
</dbReference>
<sequence length="328" mass="35580">MYGFGCLYNCSLPLPMPVKAAHSSSITLLYNGSKFKGTQKSKGSSSDVEVTILNANLESHRLCGQLSLQGPSMDLAMTTYFEGELVGQRHSFLTRKWDVDDEVDRRHWSKFPAFAEHLQSAFEADTLDYAALEDSDFVFMRWKERFSISNCSASNVSFAGFYYICFQKSTGHIDGYYYHRGSEMFQTLSLNHVSLRSSGIYEPIVEMRNSEIVALQLVEARPLLQQEALTVQRLQQGGGVRGDAEGAHVLHELLGAEQPVLPLLGRPLQPLEEPLGRRAAGDATGAADVHGAGVVGEEVADAVAGQLDGAAGVLGGAQFAQFGAGPGL</sequence>
<evidence type="ECO:0000256" key="1">
    <source>
        <dbReference type="ARBA" id="ARBA00061469"/>
    </source>
</evidence>
<evidence type="ECO:0000313" key="2">
    <source>
        <dbReference type="Proteomes" id="UP000095280"/>
    </source>
</evidence>
<accession>A0A1I8HUB0</accession>
<dbReference type="GO" id="GO:0005773">
    <property type="term" value="C:vacuole"/>
    <property type="evidence" value="ECO:0007669"/>
    <property type="project" value="GOC"/>
</dbReference>
<keyword evidence="2" id="KW-1185">Reference proteome</keyword>
<dbReference type="GO" id="GO:0034657">
    <property type="term" value="C:GID complex"/>
    <property type="evidence" value="ECO:0007669"/>
    <property type="project" value="TreeGrafter"/>
</dbReference>
<evidence type="ECO:0000313" key="4">
    <source>
        <dbReference type="WBParaSite" id="maker-uti_cns_0008127-snap-gene-0.7-mRNA-1"/>
    </source>
</evidence>
<dbReference type="Pfam" id="PF09783">
    <property type="entry name" value="Vac_ImportDeg"/>
    <property type="match status" value="1"/>
</dbReference>
<dbReference type="Proteomes" id="UP000095280">
    <property type="component" value="Unplaced"/>
</dbReference>
<dbReference type="InterPro" id="IPR018618">
    <property type="entry name" value="GID4/10-like"/>
</dbReference>
<dbReference type="GO" id="GO:0006623">
    <property type="term" value="P:protein targeting to vacuole"/>
    <property type="evidence" value="ECO:0007669"/>
    <property type="project" value="TreeGrafter"/>
</dbReference>
<dbReference type="GO" id="GO:0043161">
    <property type="term" value="P:proteasome-mediated ubiquitin-dependent protein catabolic process"/>
    <property type="evidence" value="ECO:0007669"/>
    <property type="project" value="TreeGrafter"/>
</dbReference>
<name>A0A1I8HUB0_9PLAT</name>
<protein>
    <submittedName>
        <fullName evidence="3 4">Glucose-induced degradation protein 4 homolog</fullName>
    </submittedName>
</protein>
<dbReference type="PANTHER" id="PTHR14534:SF3">
    <property type="entry name" value="GID COMPLEX SUBUNIT 4 HOMOLOG"/>
    <property type="match status" value="1"/>
</dbReference>
<comment type="similarity">
    <text evidence="1">Belongs to the GID4/VID24 family.</text>
</comment>
<evidence type="ECO:0000313" key="3">
    <source>
        <dbReference type="WBParaSite" id="maker-uti_cns_0002758-snap-gene-0.10-mRNA-1"/>
    </source>
</evidence>